<evidence type="ECO:0000259" key="3">
    <source>
        <dbReference type="PROSITE" id="PS50837"/>
    </source>
</evidence>
<feature type="region of interest" description="Disordered" evidence="2">
    <location>
        <begin position="1"/>
        <end position="73"/>
    </location>
</feature>
<dbReference type="PROSITE" id="PS50837">
    <property type="entry name" value="NACHT"/>
    <property type="match status" value="1"/>
</dbReference>
<organism evidence="4 5">
    <name type="scientific">Leucocoprinus leucothites</name>
    <dbReference type="NCBI Taxonomy" id="201217"/>
    <lineage>
        <taxon>Eukaryota</taxon>
        <taxon>Fungi</taxon>
        <taxon>Dikarya</taxon>
        <taxon>Basidiomycota</taxon>
        <taxon>Agaricomycotina</taxon>
        <taxon>Agaricomycetes</taxon>
        <taxon>Agaricomycetidae</taxon>
        <taxon>Agaricales</taxon>
        <taxon>Agaricineae</taxon>
        <taxon>Agaricaceae</taxon>
        <taxon>Leucocoprinus</taxon>
    </lineage>
</organism>
<dbReference type="EMBL" id="JAACJO010000005">
    <property type="protein sequence ID" value="KAF5358387.1"/>
    <property type="molecule type" value="Genomic_DNA"/>
</dbReference>
<protein>
    <recommendedName>
        <fullName evidence="3">NACHT domain-containing protein</fullName>
    </recommendedName>
</protein>
<dbReference type="PANTHER" id="PTHR10039">
    <property type="entry name" value="AMELOGENIN"/>
    <property type="match status" value="1"/>
</dbReference>
<dbReference type="PANTHER" id="PTHR10039:SF14">
    <property type="entry name" value="NACHT DOMAIN-CONTAINING PROTEIN"/>
    <property type="match status" value="1"/>
</dbReference>
<evidence type="ECO:0000313" key="4">
    <source>
        <dbReference type="EMBL" id="KAF5358387.1"/>
    </source>
</evidence>
<dbReference type="InterPro" id="IPR056884">
    <property type="entry name" value="NPHP3-like_N"/>
</dbReference>
<evidence type="ECO:0000256" key="2">
    <source>
        <dbReference type="SAM" id="MobiDB-lite"/>
    </source>
</evidence>
<keyword evidence="1" id="KW-0677">Repeat</keyword>
<accession>A0A8H5LIE9</accession>
<keyword evidence="5" id="KW-1185">Reference proteome</keyword>
<gene>
    <name evidence="4" type="ORF">D9756_001251</name>
</gene>
<reference evidence="4 5" key="1">
    <citation type="journal article" date="2020" name="ISME J.">
        <title>Uncovering the hidden diversity of litter-decomposition mechanisms in mushroom-forming fungi.</title>
        <authorList>
            <person name="Floudas D."/>
            <person name="Bentzer J."/>
            <person name="Ahren D."/>
            <person name="Johansson T."/>
            <person name="Persson P."/>
            <person name="Tunlid A."/>
        </authorList>
    </citation>
    <scope>NUCLEOTIDE SEQUENCE [LARGE SCALE GENOMIC DNA]</scope>
    <source>
        <strain evidence="4 5">CBS 146.42</strain>
    </source>
</reference>
<dbReference type="AlphaFoldDB" id="A0A8H5LIE9"/>
<proteinExistence type="predicted"/>
<feature type="domain" description="NACHT" evidence="3">
    <location>
        <begin position="148"/>
        <end position="292"/>
    </location>
</feature>
<feature type="compositionally biased region" description="Basic and acidic residues" evidence="2">
    <location>
        <begin position="1"/>
        <end position="11"/>
    </location>
</feature>
<evidence type="ECO:0000313" key="5">
    <source>
        <dbReference type="Proteomes" id="UP000559027"/>
    </source>
</evidence>
<sequence length="758" mass="85817">MHIMDRLKDGASRLVRKPKSKKSSRQHPKTDNGPKSLIGEVISSVQSQKAGDIHVPPMTPSQPSASDQTGPFTGAHDFVLTNPSFNSRRYTYIMSGQPVLEHLRSAGTPEAGLNSAARYPIPRCYPGTRKSTQEKLLKWLLDMRHEWRMIWLFGAAGVGKSAVAQTFAEAAKDRGLLAATYFFSSTQGERRSDPLRIIPTIAYQMAIHSHHYKSAIARKLASDPSILDATLEAQFRGLIEEPFLQLSSHGLQPFSEAFHVIVVDGLDECSGDEAQCQLVELIKEAAQKTYLPLLWLICSRPERHLKSTFSQIEYAHVCSREELIFDNELRADVERFMRARFKEIHHKYRDTIGVSVDNPWPTESDLTTVMEQVSGHFVVASVAERYVGDPSAGDPEAQLISLLSMLRGLGEISASNPLEALDIFYYRILSKVSESAFPTVTQALALLSHDLDSIGLRGITGHRKFTTEELWLFLRINQPRFYSIMQRLHSVVDIPPPEDASNRPLAFYHKSFPDYLTSLWRSGRYFVSWDQARQCQLACTFHWYSLLLQFNNPILVMANEHQNAETMLNAWFRGIPNRRTLSNHSMALVITYEQYDTVPKGIAFDSDLFNVLHNFDFRLMVGHIERSSSNILPMFAVNLARDTRASPHFARTKIEDEIVDPKLLHHLSVLTYGRCVEPLDLKVADSFNDMNQQAVRFVIVGNGAKSGLACIAKRRVDMKDVTWTWQVIWLSAALLPASGQKLLYRKWAEQIVVSFQQE</sequence>
<evidence type="ECO:0000256" key="1">
    <source>
        <dbReference type="ARBA" id="ARBA00022737"/>
    </source>
</evidence>
<dbReference type="Gene3D" id="3.40.50.300">
    <property type="entry name" value="P-loop containing nucleotide triphosphate hydrolases"/>
    <property type="match status" value="1"/>
</dbReference>
<name>A0A8H5LIE9_9AGAR</name>
<dbReference type="InterPro" id="IPR007111">
    <property type="entry name" value="NACHT_NTPase"/>
</dbReference>
<dbReference type="OrthoDB" id="674604at2759"/>
<feature type="compositionally biased region" description="Basic residues" evidence="2">
    <location>
        <begin position="14"/>
        <end position="27"/>
    </location>
</feature>
<dbReference type="Proteomes" id="UP000559027">
    <property type="component" value="Unassembled WGS sequence"/>
</dbReference>
<dbReference type="SUPFAM" id="SSF52540">
    <property type="entry name" value="P-loop containing nucleoside triphosphate hydrolases"/>
    <property type="match status" value="1"/>
</dbReference>
<feature type="compositionally biased region" description="Polar residues" evidence="2">
    <location>
        <begin position="61"/>
        <end position="71"/>
    </location>
</feature>
<comment type="caution">
    <text evidence="4">The sequence shown here is derived from an EMBL/GenBank/DDBJ whole genome shotgun (WGS) entry which is preliminary data.</text>
</comment>
<dbReference type="InterPro" id="IPR027417">
    <property type="entry name" value="P-loop_NTPase"/>
</dbReference>
<dbReference type="Pfam" id="PF24883">
    <property type="entry name" value="NPHP3_N"/>
    <property type="match status" value="1"/>
</dbReference>